<dbReference type="InterPro" id="IPR054691">
    <property type="entry name" value="LeuA/HCS_post-cat"/>
</dbReference>
<dbReference type="InterPro" id="IPR013709">
    <property type="entry name" value="2-isopropylmalate_synth_dimer"/>
</dbReference>
<dbReference type="Proteomes" id="UP000178323">
    <property type="component" value="Unassembled WGS sequence"/>
</dbReference>
<evidence type="ECO:0000256" key="5">
    <source>
        <dbReference type="ARBA" id="ARBA00022679"/>
    </source>
</evidence>
<evidence type="ECO:0000256" key="9">
    <source>
        <dbReference type="RuleBase" id="RU003523"/>
    </source>
</evidence>
<dbReference type="SMART" id="SM00917">
    <property type="entry name" value="LeuA_dimer"/>
    <property type="match status" value="1"/>
</dbReference>
<evidence type="ECO:0000259" key="10">
    <source>
        <dbReference type="PROSITE" id="PS50991"/>
    </source>
</evidence>
<reference evidence="11 12" key="1">
    <citation type="journal article" date="2016" name="Nat. Commun.">
        <title>Thousands of microbial genomes shed light on interconnected biogeochemical processes in an aquifer system.</title>
        <authorList>
            <person name="Anantharaman K."/>
            <person name="Brown C.T."/>
            <person name="Hug L.A."/>
            <person name="Sharon I."/>
            <person name="Castelle C.J."/>
            <person name="Probst A.J."/>
            <person name="Thomas B.C."/>
            <person name="Singh A."/>
            <person name="Wilkins M.J."/>
            <person name="Karaoz U."/>
            <person name="Brodie E.L."/>
            <person name="Williams K.H."/>
            <person name="Hubbard S.S."/>
            <person name="Banfield J.F."/>
        </authorList>
    </citation>
    <scope>NUCLEOTIDE SEQUENCE [LARGE SCALE GENOMIC DNA]</scope>
</reference>
<comment type="caution">
    <text evidence="11">The sequence shown here is derived from an EMBL/GenBank/DDBJ whole genome shotgun (WGS) entry which is preliminary data.</text>
</comment>
<comment type="similarity">
    <text evidence="2 9">Belongs to the alpha-IPM synthase/homocitrate synthase family.</text>
</comment>
<dbReference type="InterPro" id="IPR000891">
    <property type="entry name" value="PYR_CT"/>
</dbReference>
<dbReference type="GO" id="GO:0003852">
    <property type="term" value="F:2-isopropylmalate synthase activity"/>
    <property type="evidence" value="ECO:0007669"/>
    <property type="project" value="InterPro"/>
</dbReference>
<gene>
    <name evidence="11" type="ORF">A2Y83_02500</name>
</gene>
<evidence type="ECO:0000256" key="3">
    <source>
        <dbReference type="ARBA" id="ARBA00022605"/>
    </source>
</evidence>
<dbReference type="InterPro" id="IPR013785">
    <property type="entry name" value="Aldolase_TIM"/>
</dbReference>
<name>A0A1F5S869_9BACT</name>
<evidence type="ECO:0000256" key="6">
    <source>
        <dbReference type="ARBA" id="ARBA00023304"/>
    </source>
</evidence>
<organism evidence="11 12">
    <name type="scientific">Candidatus Falkowbacteria bacterium RBG_13_39_14</name>
    <dbReference type="NCBI Taxonomy" id="1797985"/>
    <lineage>
        <taxon>Bacteria</taxon>
        <taxon>Candidatus Falkowiibacteriota</taxon>
    </lineage>
</organism>
<comment type="catalytic activity">
    <reaction evidence="7">
        <text>pyruvate + acetyl-CoA + H2O = (3R)-citramalate + CoA + H(+)</text>
        <dbReference type="Rhea" id="RHEA:19045"/>
        <dbReference type="ChEBI" id="CHEBI:15361"/>
        <dbReference type="ChEBI" id="CHEBI:15377"/>
        <dbReference type="ChEBI" id="CHEBI:15378"/>
        <dbReference type="ChEBI" id="CHEBI:30934"/>
        <dbReference type="ChEBI" id="CHEBI:57287"/>
        <dbReference type="ChEBI" id="CHEBI:57288"/>
        <dbReference type="EC" id="2.3.3.21"/>
    </reaction>
</comment>
<feature type="domain" description="Pyruvate carboxyltransferase" evidence="10">
    <location>
        <begin position="10"/>
        <end position="273"/>
    </location>
</feature>
<dbReference type="CDD" id="cd07941">
    <property type="entry name" value="DRE_TIM_LeuA3"/>
    <property type="match status" value="1"/>
</dbReference>
<dbReference type="Pfam" id="PF22617">
    <property type="entry name" value="HCS_D2"/>
    <property type="match status" value="1"/>
</dbReference>
<keyword evidence="3" id="KW-0028">Amino-acid biosynthesis</keyword>
<dbReference type="InterPro" id="IPR036230">
    <property type="entry name" value="LeuA_allosteric_dom_sf"/>
</dbReference>
<protein>
    <recommendedName>
        <fullName evidence="8">Citramalate synthase</fullName>
        <ecNumber evidence="8">2.3.3.21</ecNumber>
    </recommendedName>
</protein>
<dbReference type="UniPathway" id="UPA00047">
    <property type="reaction ID" value="UER00066"/>
</dbReference>
<dbReference type="AlphaFoldDB" id="A0A1F5S869"/>
<dbReference type="Gene3D" id="3.30.160.270">
    <property type="match status" value="1"/>
</dbReference>
<evidence type="ECO:0000313" key="12">
    <source>
        <dbReference type="Proteomes" id="UP000178323"/>
    </source>
</evidence>
<dbReference type="Pfam" id="PF00682">
    <property type="entry name" value="HMGL-like"/>
    <property type="match status" value="1"/>
</dbReference>
<dbReference type="SUPFAM" id="SSF110921">
    <property type="entry name" value="2-isopropylmalate synthase LeuA, allosteric (dimerisation) domain"/>
    <property type="match status" value="1"/>
</dbReference>
<accession>A0A1F5S869</accession>
<dbReference type="NCBIfam" id="TIGR00977">
    <property type="entry name" value="citramal_synth"/>
    <property type="match status" value="1"/>
</dbReference>
<sequence length="554" mass="61079">MNRGERNKMIAIFDTTLRDGTQAEGVSLLVEDKLRIAQKLDELGVHYIEGGWPGSNPKDVLFFQQIKRVPLKNAKIVTFGSTHNPKNSAENDKNLQALINAETGIATIFGKSWDLHVTDALNIPLERNLEIIAASIKFLKEHVGEVFYDAEHFFEGYKKNAGYALKTIQTAQDAGADCIILCDTNGGMLPFEVPQIIQEVQKIISIPLGIHAHNDSETAVANSLVAIKMGITHVQGTINGIGERCGNANLCSIIPNIKLKLKRDCGISDEQMKKLYSVSRFVDEVANLRSQGNRPYVGDSAFAHKGGIHVNAIRRNPSTYEHIQPGLVGNSQRVLISDQSGKSNLVYKALEFGLDLGKYSHDKVTDLVKELKELESRGFKFEAAEGSFELLVKRVIGKCPIFFTLAGIGYNVFTGSKNGDKNPLSQAVVQLKVNGNLLDPQAGIGDGPVNAIDHAVRKLLIPFYPSIEVMRLDDYKVSILDDKRGTAAKTRVLVISKNSISKWGTVGVSDSLIDASWQALVDSYNFFLLKEWEKNNLQVEKIETFLDSPSCKIQ</sequence>
<evidence type="ECO:0000256" key="8">
    <source>
        <dbReference type="NCBIfam" id="TIGR00977"/>
    </source>
</evidence>
<dbReference type="Pfam" id="PF08502">
    <property type="entry name" value="LeuA_dimer"/>
    <property type="match status" value="1"/>
</dbReference>
<dbReference type="InterPro" id="IPR002034">
    <property type="entry name" value="AIPM/Hcit_synth_CS"/>
</dbReference>
<evidence type="ECO:0000256" key="1">
    <source>
        <dbReference type="ARBA" id="ARBA00004743"/>
    </source>
</evidence>
<dbReference type="PROSITE" id="PS50991">
    <property type="entry name" value="PYR_CT"/>
    <property type="match status" value="1"/>
</dbReference>
<dbReference type="InterPro" id="IPR005675">
    <property type="entry name" value="Citramal_synthase"/>
</dbReference>
<keyword evidence="6" id="KW-0100">Branched-chain amino acid biosynthesis</keyword>
<evidence type="ECO:0000256" key="2">
    <source>
        <dbReference type="ARBA" id="ARBA00006154"/>
    </source>
</evidence>
<evidence type="ECO:0000256" key="7">
    <source>
        <dbReference type="ARBA" id="ARBA00048263"/>
    </source>
</evidence>
<dbReference type="PROSITE" id="PS00815">
    <property type="entry name" value="AIPM_HOMOCIT_SYNTH_1"/>
    <property type="match status" value="1"/>
</dbReference>
<dbReference type="GO" id="GO:0043714">
    <property type="term" value="F:(R)-citramalate synthase activity"/>
    <property type="evidence" value="ECO:0007669"/>
    <property type="project" value="UniProtKB-UniRule"/>
</dbReference>
<proteinExistence type="inferred from homology"/>
<dbReference type="GO" id="GO:0009098">
    <property type="term" value="P:L-leucine biosynthetic process"/>
    <property type="evidence" value="ECO:0007669"/>
    <property type="project" value="InterPro"/>
</dbReference>
<evidence type="ECO:0000256" key="4">
    <source>
        <dbReference type="ARBA" id="ARBA00022624"/>
    </source>
</evidence>
<dbReference type="EMBL" id="MFFS01000010">
    <property type="protein sequence ID" value="OGF22867.1"/>
    <property type="molecule type" value="Genomic_DNA"/>
</dbReference>
<dbReference type="PANTHER" id="PTHR43538:SF1">
    <property type="entry name" value="(R)-CITRAMALATE SYNTHASE"/>
    <property type="match status" value="1"/>
</dbReference>
<dbReference type="EC" id="2.3.3.21" evidence="8"/>
<keyword evidence="4" id="KW-0412">Isoleucine biosynthesis</keyword>
<dbReference type="Gene3D" id="3.20.20.70">
    <property type="entry name" value="Aldolase class I"/>
    <property type="match status" value="1"/>
</dbReference>
<keyword evidence="5 9" id="KW-0808">Transferase</keyword>
<dbReference type="PANTHER" id="PTHR43538">
    <property type="entry name" value="ALPHA-IPM SYNTHASE/HOMOCITRATE SYNTHASE"/>
    <property type="match status" value="1"/>
</dbReference>
<comment type="pathway">
    <text evidence="1">Amino-acid biosynthesis; L-isoleucine biosynthesis; 2-oxobutanoate from pyruvate: step 1/3.</text>
</comment>
<dbReference type="GO" id="GO:0009097">
    <property type="term" value="P:isoleucine biosynthetic process"/>
    <property type="evidence" value="ECO:0007669"/>
    <property type="project" value="UniProtKB-UniRule"/>
</dbReference>
<dbReference type="Gene3D" id="1.10.238.260">
    <property type="match status" value="1"/>
</dbReference>
<dbReference type="SUPFAM" id="SSF51569">
    <property type="entry name" value="Aldolase"/>
    <property type="match status" value="1"/>
</dbReference>
<dbReference type="STRING" id="1797985.A2Y83_02500"/>
<evidence type="ECO:0000313" key="11">
    <source>
        <dbReference type="EMBL" id="OGF22867.1"/>
    </source>
</evidence>